<dbReference type="EMBL" id="QEFB01000001">
    <property type="protein sequence ID" value="PWC07886.1"/>
    <property type="molecule type" value="Genomic_DNA"/>
</dbReference>
<evidence type="ECO:0000313" key="4">
    <source>
        <dbReference type="EMBL" id="PWC07886.1"/>
    </source>
</evidence>
<proteinExistence type="inferred from homology"/>
<dbReference type="PANTHER" id="PTHR43669">
    <property type="entry name" value="5-KETO-D-GLUCONATE 5-REDUCTASE"/>
    <property type="match status" value="1"/>
</dbReference>
<dbReference type="Pfam" id="PF00106">
    <property type="entry name" value="adh_short"/>
    <property type="match status" value="1"/>
</dbReference>
<evidence type="ECO:0000256" key="3">
    <source>
        <dbReference type="RuleBase" id="RU000363"/>
    </source>
</evidence>
<dbReference type="Gene3D" id="3.40.50.720">
    <property type="entry name" value="NAD(P)-binding Rossmann-like Domain"/>
    <property type="match status" value="1"/>
</dbReference>
<dbReference type="PRINTS" id="PR00081">
    <property type="entry name" value="GDHRDH"/>
</dbReference>
<evidence type="ECO:0000256" key="1">
    <source>
        <dbReference type="ARBA" id="ARBA00006484"/>
    </source>
</evidence>
<sequence length="252" mass="26502">MNISDAVALVTGANRGLGREFVTQLVAGGARKVYATTRRPEEVGVLERLGAPGQVTALLVDITDSSTIEAAAAAAADVNLLINNAGIATATDLLTGELSRIRSEMDTHFWGTLAMSRAFAPILGANGGGAIVNVMSLLSFRVFPGNGAYAAAKAAEWQLTNSTRLELAGQGTHVLGVHLSSTDTDMMKDWNIPKNDPRVMISEILDALAKGAHEFLDQDTRAVKQRLGASPEVLYDGFGPFAVPKDVALGSR</sequence>
<dbReference type="PANTHER" id="PTHR43669:SF3">
    <property type="entry name" value="ALCOHOL DEHYDROGENASE, PUTATIVE (AFU_ORTHOLOGUE AFUA_3G03445)-RELATED"/>
    <property type="match status" value="1"/>
</dbReference>
<organism evidence="4 5">
    <name type="scientific">Mycetocola zhujimingii</name>
    <dbReference type="NCBI Taxonomy" id="2079792"/>
    <lineage>
        <taxon>Bacteria</taxon>
        <taxon>Bacillati</taxon>
        <taxon>Actinomycetota</taxon>
        <taxon>Actinomycetes</taxon>
        <taxon>Micrococcales</taxon>
        <taxon>Microbacteriaceae</taxon>
        <taxon>Mycetocola</taxon>
    </lineage>
</organism>
<evidence type="ECO:0000256" key="2">
    <source>
        <dbReference type="ARBA" id="ARBA00023002"/>
    </source>
</evidence>
<comment type="caution">
    <text evidence="4">The sequence shown here is derived from an EMBL/GenBank/DDBJ whole genome shotgun (WGS) entry which is preliminary data.</text>
</comment>
<gene>
    <name evidence="4" type="ORF">DF223_00525</name>
</gene>
<name>A0A2U1TG98_9MICO</name>
<dbReference type="PRINTS" id="PR00080">
    <property type="entry name" value="SDRFAMILY"/>
</dbReference>
<comment type="similarity">
    <text evidence="1 3">Belongs to the short-chain dehydrogenases/reductases (SDR) family.</text>
</comment>
<dbReference type="SUPFAM" id="SSF51735">
    <property type="entry name" value="NAD(P)-binding Rossmann-fold domains"/>
    <property type="match status" value="1"/>
</dbReference>
<dbReference type="Proteomes" id="UP000244962">
    <property type="component" value="Unassembled WGS sequence"/>
</dbReference>
<protein>
    <submittedName>
        <fullName evidence="4">Short-chain dehydrogenase</fullName>
    </submittedName>
</protein>
<reference evidence="5" key="1">
    <citation type="submission" date="2018-04" db="EMBL/GenBank/DDBJ databases">
        <authorList>
            <person name="Liu S."/>
            <person name="Wang Z."/>
            <person name="Li J."/>
        </authorList>
    </citation>
    <scope>NUCLEOTIDE SEQUENCE [LARGE SCALE GENOMIC DNA]</scope>
    <source>
        <strain evidence="5">622</strain>
    </source>
</reference>
<dbReference type="InterPro" id="IPR002347">
    <property type="entry name" value="SDR_fam"/>
</dbReference>
<dbReference type="InterPro" id="IPR036291">
    <property type="entry name" value="NAD(P)-bd_dom_sf"/>
</dbReference>
<dbReference type="AlphaFoldDB" id="A0A2U1TG98"/>
<evidence type="ECO:0000313" key="5">
    <source>
        <dbReference type="Proteomes" id="UP000244962"/>
    </source>
</evidence>
<accession>A0A2U1TG98</accession>
<dbReference type="RefSeq" id="WP_108961844.1">
    <property type="nucleotide sequence ID" value="NZ_QEFB01000001.1"/>
</dbReference>
<keyword evidence="2" id="KW-0560">Oxidoreductase</keyword>
<dbReference type="NCBIfam" id="NF006119">
    <property type="entry name" value="PRK08264.1-5"/>
    <property type="match status" value="1"/>
</dbReference>
<keyword evidence="5" id="KW-1185">Reference proteome</keyword>
<dbReference type="GO" id="GO:0016491">
    <property type="term" value="F:oxidoreductase activity"/>
    <property type="evidence" value="ECO:0007669"/>
    <property type="project" value="UniProtKB-KW"/>
</dbReference>